<dbReference type="PANTHER" id="PTHR46997">
    <property type="entry name" value="LOW AFFINITY TRYPTOPHAN PERMEASE-RELATED"/>
    <property type="match status" value="1"/>
</dbReference>
<keyword evidence="6" id="KW-0029">Amino-acid transport</keyword>
<organism evidence="10 11">
    <name type="scientific">Candidatus Bealeia paramacronuclearis</name>
    <dbReference type="NCBI Taxonomy" id="1921001"/>
    <lineage>
        <taxon>Bacteria</taxon>
        <taxon>Pseudomonadati</taxon>
        <taxon>Pseudomonadota</taxon>
        <taxon>Alphaproteobacteria</taxon>
        <taxon>Holosporales</taxon>
        <taxon>Holosporaceae</taxon>
        <taxon>Candidatus Bealeia</taxon>
    </lineage>
</organism>
<feature type="transmembrane region" description="Helical" evidence="9">
    <location>
        <begin position="211"/>
        <end position="230"/>
    </location>
</feature>
<feature type="transmembrane region" description="Helical" evidence="9">
    <location>
        <begin position="267"/>
        <end position="291"/>
    </location>
</feature>
<feature type="transmembrane region" description="Helical" evidence="9">
    <location>
        <begin position="179"/>
        <end position="199"/>
    </location>
</feature>
<evidence type="ECO:0000256" key="5">
    <source>
        <dbReference type="ARBA" id="ARBA00022692"/>
    </source>
</evidence>
<reference evidence="10 11" key="1">
    <citation type="journal article" date="2024" name="Environ. Microbiol.">
        <title>Novel evolutionary insights on the interactions of the Holosporales (Alphaproteobacteria) with eukaryotic hosts from comparative genomics.</title>
        <authorList>
            <person name="Giovannini M."/>
            <person name="Petroni G."/>
            <person name="Castelli M."/>
        </authorList>
    </citation>
    <scope>NUCLEOTIDE SEQUENCE [LARGE SCALE GENOMIC DNA]</scope>
    <source>
        <strain evidence="10 11">US_Bl 15I1</strain>
    </source>
</reference>
<keyword evidence="3" id="KW-1003">Cell membrane</keyword>
<evidence type="ECO:0000256" key="8">
    <source>
        <dbReference type="ARBA" id="ARBA00023136"/>
    </source>
</evidence>
<keyword evidence="5 9" id="KW-0812">Transmembrane</keyword>
<dbReference type="Proteomes" id="UP001330434">
    <property type="component" value="Chromosome"/>
</dbReference>
<evidence type="ECO:0000256" key="9">
    <source>
        <dbReference type="SAM" id="Phobius"/>
    </source>
</evidence>
<gene>
    <name evidence="10" type="ORF">Bealeia1_01630</name>
</gene>
<keyword evidence="7 9" id="KW-1133">Transmembrane helix</keyword>
<feature type="transmembrane region" description="Helical" evidence="9">
    <location>
        <begin position="327"/>
        <end position="348"/>
    </location>
</feature>
<feature type="transmembrane region" description="Helical" evidence="9">
    <location>
        <begin position="355"/>
        <end position="372"/>
    </location>
</feature>
<dbReference type="InterPro" id="IPR013059">
    <property type="entry name" value="Trp_tyr_transpt"/>
</dbReference>
<feature type="transmembrane region" description="Helical" evidence="9">
    <location>
        <begin position="66"/>
        <end position="96"/>
    </location>
</feature>
<evidence type="ECO:0000313" key="10">
    <source>
        <dbReference type="EMBL" id="WVX67425.1"/>
    </source>
</evidence>
<evidence type="ECO:0000313" key="11">
    <source>
        <dbReference type="Proteomes" id="UP001330434"/>
    </source>
</evidence>
<feature type="transmembrane region" description="Helical" evidence="9">
    <location>
        <begin position="32"/>
        <end position="54"/>
    </location>
</feature>
<evidence type="ECO:0000256" key="2">
    <source>
        <dbReference type="ARBA" id="ARBA00022448"/>
    </source>
</evidence>
<keyword evidence="2" id="KW-0813">Transport</keyword>
<evidence type="ECO:0000256" key="7">
    <source>
        <dbReference type="ARBA" id="ARBA00022989"/>
    </source>
</evidence>
<dbReference type="InterPro" id="IPR018227">
    <property type="entry name" value="Amino_acid_transport_2"/>
</dbReference>
<keyword evidence="8 9" id="KW-0472">Membrane</keyword>
<comment type="subcellular location">
    <subcellularLocation>
        <location evidence="1">Cell inner membrane</location>
        <topology evidence="1">Multi-pass membrane protein</topology>
    </subcellularLocation>
</comment>
<dbReference type="Pfam" id="PF03222">
    <property type="entry name" value="Trp_Tyr_perm"/>
    <property type="match status" value="1"/>
</dbReference>
<sequence>MNRQIGATFIVAGTTIGAGMLAMPLTAAPLGFLGSIFALFLLWGLMYTSALMMVKCSLKTSPGQSIAWIAGDIFGAPYKHLLTGILILFLNALLAAYMEGGSSLLAIQLPHVSQDFLRIGFLAVFGLPLVLGTHWLDRKNRILFMGMMIIFAIMVWLLIPNVSLSHLDIKPAQTFSTWSLVLPVFFTSFGFHASIPSLIHYCGNDESKLKSIMLWGSLLPCVIYFLWLLVTEGVLPLSGPQSFSSLPNEDVGIFMAFLGGITKSPMIALLSSLFAFLAIATSFLGVGMGLFDLILERLPLPRLIVAVLTFSPAYFIGALFPEGFIEILKYAAIFLSILAVITPALILLKLKEGSPLLSFGMLIFGLIIIVLGV</sequence>
<proteinExistence type="predicted"/>
<feature type="transmembrane region" description="Helical" evidence="9">
    <location>
        <begin position="116"/>
        <end position="135"/>
    </location>
</feature>
<keyword evidence="11" id="KW-1185">Reference proteome</keyword>
<feature type="transmembrane region" description="Helical" evidence="9">
    <location>
        <begin position="142"/>
        <end position="159"/>
    </location>
</feature>
<dbReference type="PANTHER" id="PTHR46997:SF2">
    <property type="entry name" value="TYROSINE-SPECIFIC TRANSPORT SYSTEM"/>
    <property type="match status" value="1"/>
</dbReference>
<dbReference type="PRINTS" id="PR00166">
    <property type="entry name" value="AROAAPRMEASE"/>
</dbReference>
<evidence type="ECO:0000256" key="3">
    <source>
        <dbReference type="ARBA" id="ARBA00022475"/>
    </source>
</evidence>
<dbReference type="EMBL" id="CP133270">
    <property type="protein sequence ID" value="WVX67425.1"/>
    <property type="molecule type" value="Genomic_DNA"/>
</dbReference>
<evidence type="ECO:0000256" key="1">
    <source>
        <dbReference type="ARBA" id="ARBA00004429"/>
    </source>
</evidence>
<protein>
    <submittedName>
        <fullName evidence="10">Tyrosine-specific transport protein</fullName>
    </submittedName>
</protein>
<feature type="transmembrane region" description="Helical" evidence="9">
    <location>
        <begin position="7"/>
        <end position="26"/>
    </location>
</feature>
<dbReference type="Gene3D" id="1.20.1740.10">
    <property type="entry name" value="Amino acid/polyamine transporter I"/>
    <property type="match status" value="1"/>
</dbReference>
<evidence type="ECO:0000256" key="6">
    <source>
        <dbReference type="ARBA" id="ARBA00022970"/>
    </source>
</evidence>
<accession>A0ABZ2C893</accession>
<dbReference type="RefSeq" id="WP_331256177.1">
    <property type="nucleotide sequence ID" value="NZ_CP133270.1"/>
</dbReference>
<evidence type="ECO:0000256" key="4">
    <source>
        <dbReference type="ARBA" id="ARBA00022519"/>
    </source>
</evidence>
<keyword evidence="4" id="KW-0997">Cell inner membrane</keyword>
<feature type="transmembrane region" description="Helical" evidence="9">
    <location>
        <begin position="303"/>
        <end position="321"/>
    </location>
</feature>
<name>A0ABZ2C893_9PROT</name>